<reference evidence="5" key="2">
    <citation type="submission" date="2020-09" db="EMBL/GenBank/DDBJ databases">
        <authorList>
            <person name="Sun Q."/>
            <person name="Ohkuma M."/>
        </authorList>
    </citation>
    <scope>NUCLEOTIDE SEQUENCE</scope>
    <source>
        <strain evidence="5">JCM 30078</strain>
    </source>
</reference>
<evidence type="ECO:0000256" key="1">
    <source>
        <dbReference type="ARBA" id="ARBA00004496"/>
    </source>
</evidence>
<protein>
    <recommendedName>
        <fullName evidence="2">Chemotaxis protein CheW</fullName>
    </recommendedName>
</protein>
<dbReference type="Proteomes" id="UP000635983">
    <property type="component" value="Unassembled WGS sequence"/>
</dbReference>
<sequence length="479" mass="52080">MKVPYGVVRIAGSDIAVDAEALQEIVDWPASIAPHPAASDNLLGVFSLRGQPLPLFDLRRSLGLPASEAPSRVAVLRFGKGRLGVAIDSVADVVRLEEACFTGIAARAQGSELFPHMAAIGERLIYRLDLKALADLPSVFFASAEQPSQREAERHVRFTQRHYLVFACDGRDFAIDAAAVTELVDKPRLSPADFPGEMCPSIADVRGVRVPVVNLSMLLGLETKTTSDRAQLMVLSTPAGDRFGFGYDALVSMQRLESANLGQIPRFGLREPDLFAGTFPFEGGRHALLLDHVNLCSRRSMANLAKLYQQSGPQEDAVSTRQRARQQACLLFHAPHQFVAPLGQIQEILPVPHDLVSLAQPENHLLGLFELRGEQIPLVSLSGLMEADPALRRGESSQVLIVRGEAATFGLAVDTIDTIDTFTQFDSARLDDAWQAADMRQAAVNTRARALVSVGSQGRTRMAPLVDLQGLVKELESRV</sequence>
<dbReference type="AlphaFoldDB" id="A0A917PWQ4"/>
<evidence type="ECO:0000256" key="2">
    <source>
        <dbReference type="ARBA" id="ARBA00021483"/>
    </source>
</evidence>
<comment type="caution">
    <text evidence="5">The sequence shown here is derived from an EMBL/GenBank/DDBJ whole genome shotgun (WGS) entry which is preliminary data.</text>
</comment>
<feature type="domain" description="CheW-like" evidence="4">
    <location>
        <begin position="325"/>
        <end position="477"/>
    </location>
</feature>
<accession>A0A917PWQ4</accession>
<name>A0A917PWQ4_9PSED</name>
<organism evidence="5 6">
    <name type="scientific">Pseudomonas matsuisoli</name>
    <dbReference type="NCBI Taxonomy" id="1515666"/>
    <lineage>
        <taxon>Bacteria</taxon>
        <taxon>Pseudomonadati</taxon>
        <taxon>Pseudomonadota</taxon>
        <taxon>Gammaproteobacteria</taxon>
        <taxon>Pseudomonadales</taxon>
        <taxon>Pseudomonadaceae</taxon>
        <taxon>Pseudomonas</taxon>
    </lineage>
</organism>
<dbReference type="EMBL" id="BMPO01000004">
    <property type="protein sequence ID" value="GGJ95883.1"/>
    <property type="molecule type" value="Genomic_DNA"/>
</dbReference>
<keyword evidence="3" id="KW-0963">Cytoplasm</keyword>
<reference evidence="5" key="1">
    <citation type="journal article" date="2014" name="Int. J. Syst. Evol. Microbiol.">
        <title>Complete genome sequence of Corynebacterium casei LMG S-19264T (=DSM 44701T), isolated from a smear-ripened cheese.</title>
        <authorList>
            <consortium name="US DOE Joint Genome Institute (JGI-PGF)"/>
            <person name="Walter F."/>
            <person name="Albersmeier A."/>
            <person name="Kalinowski J."/>
            <person name="Ruckert C."/>
        </authorList>
    </citation>
    <scope>NUCLEOTIDE SEQUENCE</scope>
    <source>
        <strain evidence="5">JCM 30078</strain>
    </source>
</reference>
<dbReference type="GO" id="GO:0006935">
    <property type="term" value="P:chemotaxis"/>
    <property type="evidence" value="ECO:0007669"/>
    <property type="project" value="InterPro"/>
</dbReference>
<dbReference type="PROSITE" id="PS50851">
    <property type="entry name" value="CHEW"/>
    <property type="match status" value="3"/>
</dbReference>
<evidence type="ECO:0000256" key="3">
    <source>
        <dbReference type="ARBA" id="ARBA00022490"/>
    </source>
</evidence>
<proteinExistence type="predicted"/>
<dbReference type="InterPro" id="IPR036061">
    <property type="entry name" value="CheW-like_dom_sf"/>
</dbReference>
<dbReference type="SUPFAM" id="SSF50341">
    <property type="entry name" value="CheW-like"/>
    <property type="match status" value="3"/>
</dbReference>
<dbReference type="Gene3D" id="2.30.30.40">
    <property type="entry name" value="SH3 Domains"/>
    <property type="match status" value="2"/>
</dbReference>
<gene>
    <name evidence="5" type="ORF">GCM10009304_22240</name>
</gene>
<feature type="domain" description="CheW-like" evidence="4">
    <location>
        <begin position="160"/>
        <end position="301"/>
    </location>
</feature>
<comment type="subcellular location">
    <subcellularLocation>
        <location evidence="1">Cytoplasm</location>
    </subcellularLocation>
</comment>
<dbReference type="InterPro" id="IPR002545">
    <property type="entry name" value="CheW-lke_dom"/>
</dbReference>
<dbReference type="PANTHER" id="PTHR22617">
    <property type="entry name" value="CHEMOTAXIS SENSOR HISTIDINE KINASE-RELATED"/>
    <property type="match status" value="1"/>
</dbReference>
<dbReference type="GO" id="GO:0005829">
    <property type="term" value="C:cytosol"/>
    <property type="evidence" value="ECO:0007669"/>
    <property type="project" value="TreeGrafter"/>
</dbReference>
<evidence type="ECO:0000313" key="5">
    <source>
        <dbReference type="EMBL" id="GGJ95883.1"/>
    </source>
</evidence>
<dbReference type="GO" id="GO:0007165">
    <property type="term" value="P:signal transduction"/>
    <property type="evidence" value="ECO:0007669"/>
    <property type="project" value="InterPro"/>
</dbReference>
<dbReference type="InterPro" id="IPR039315">
    <property type="entry name" value="CheW"/>
</dbReference>
<evidence type="ECO:0000313" key="6">
    <source>
        <dbReference type="Proteomes" id="UP000635983"/>
    </source>
</evidence>
<feature type="domain" description="CheW-like" evidence="4">
    <location>
        <begin position="2"/>
        <end position="139"/>
    </location>
</feature>
<keyword evidence="6" id="KW-1185">Reference proteome</keyword>
<dbReference type="Pfam" id="PF01584">
    <property type="entry name" value="CheW"/>
    <property type="match status" value="3"/>
</dbReference>
<dbReference type="Gene3D" id="2.40.50.180">
    <property type="entry name" value="CheA-289, Domain 4"/>
    <property type="match status" value="3"/>
</dbReference>
<evidence type="ECO:0000259" key="4">
    <source>
        <dbReference type="PROSITE" id="PS50851"/>
    </source>
</evidence>
<dbReference type="PANTHER" id="PTHR22617:SF45">
    <property type="entry name" value="CHEMOTAXIS PROTEIN CHEW"/>
    <property type="match status" value="1"/>
</dbReference>
<dbReference type="RefSeq" id="WP_188983285.1">
    <property type="nucleotide sequence ID" value="NZ_BMPO01000004.1"/>
</dbReference>
<dbReference type="SMART" id="SM00260">
    <property type="entry name" value="CheW"/>
    <property type="match status" value="3"/>
</dbReference>